<evidence type="ECO:0000256" key="2">
    <source>
        <dbReference type="ARBA" id="ARBA00010480"/>
    </source>
</evidence>
<name>A0A7W9IMW2_9ACTN</name>
<dbReference type="InterPro" id="IPR029044">
    <property type="entry name" value="Nucleotide-diphossugar_trans"/>
</dbReference>
<sequence length="273" mass="29039">MTSTDFVGLVPAAGRGTRLSPLRYPKELLPIVYEPAEGGARLRPVAEYALESLARAGVGSAILVVAPWKLEVIGYLGDGRHLGVDVAYLFQEEARGLACALDLARGWTRGRHVVFAMPDTIFTPSDALTRLRGVYEETGADLALAVFPTRDAHRLGPVVTRGDRVRRVFDKPADPPVMNTWGAAIWTDAFADLLHEGLRETTGDSGDAGTTGTAGTAGTTAGEPVLGHYFDLAVRRGLRVHAVEFPDGSFQDVGTPLGVRRSVEGPSLLAVGP</sequence>
<proteinExistence type="inferred from homology"/>
<evidence type="ECO:0000313" key="15">
    <source>
        <dbReference type="Proteomes" id="UP000540685"/>
    </source>
</evidence>
<feature type="compositionally biased region" description="Low complexity" evidence="12">
    <location>
        <begin position="203"/>
        <end position="220"/>
    </location>
</feature>
<keyword evidence="15" id="KW-1185">Reference proteome</keyword>
<gene>
    <name evidence="14" type="ORF">F4562_006357</name>
</gene>
<evidence type="ECO:0000256" key="9">
    <source>
        <dbReference type="ARBA" id="ARBA00032492"/>
    </source>
</evidence>
<evidence type="ECO:0000256" key="8">
    <source>
        <dbReference type="ARBA" id="ARBA00022842"/>
    </source>
</evidence>
<evidence type="ECO:0000256" key="6">
    <source>
        <dbReference type="ARBA" id="ARBA00022695"/>
    </source>
</evidence>
<reference evidence="14 15" key="1">
    <citation type="submission" date="2020-08" db="EMBL/GenBank/DDBJ databases">
        <title>Sequencing the genomes of 1000 actinobacteria strains.</title>
        <authorList>
            <person name="Klenk H.-P."/>
        </authorList>
    </citation>
    <scope>NUCLEOTIDE SEQUENCE [LARGE SCALE GENOMIC DNA]</scope>
    <source>
        <strain evidence="14 15">DSM 46887</strain>
    </source>
</reference>
<keyword evidence="7" id="KW-0479">Metal-binding</keyword>
<dbReference type="Proteomes" id="UP000540685">
    <property type="component" value="Unassembled WGS sequence"/>
</dbReference>
<dbReference type="Gene3D" id="3.90.550.10">
    <property type="entry name" value="Spore Coat Polysaccharide Biosynthesis Protein SpsA, Chain A"/>
    <property type="match status" value="1"/>
</dbReference>
<evidence type="ECO:0000259" key="13">
    <source>
        <dbReference type="Pfam" id="PF00483"/>
    </source>
</evidence>
<dbReference type="GO" id="GO:0008879">
    <property type="term" value="F:glucose-1-phosphate thymidylyltransferase activity"/>
    <property type="evidence" value="ECO:0007669"/>
    <property type="project" value="UniProtKB-EC"/>
</dbReference>
<accession>A0A7W9IMW2</accession>
<dbReference type="PANTHER" id="PTHR43532:SF1">
    <property type="entry name" value="GLUCOSE-1-PHOSPHATE THYMIDYLYLTRANSFERASE 1"/>
    <property type="match status" value="1"/>
</dbReference>
<evidence type="ECO:0000256" key="4">
    <source>
        <dbReference type="ARBA" id="ARBA00017654"/>
    </source>
</evidence>
<comment type="caution">
    <text evidence="14">The sequence shown here is derived from an EMBL/GenBank/DDBJ whole genome shotgun (WGS) entry which is preliminary data.</text>
</comment>
<evidence type="ECO:0000256" key="12">
    <source>
        <dbReference type="SAM" id="MobiDB-lite"/>
    </source>
</evidence>
<dbReference type="EC" id="2.7.7.24" evidence="3"/>
<dbReference type="PANTHER" id="PTHR43532">
    <property type="entry name" value="GLUCOSE-1-PHOSPHATE THYMIDYLYLTRANSFERASE"/>
    <property type="match status" value="1"/>
</dbReference>
<dbReference type="InterPro" id="IPR005835">
    <property type="entry name" value="NTP_transferase_dom"/>
</dbReference>
<comment type="cofactor">
    <cofactor evidence="1">
        <name>Mg(2+)</name>
        <dbReference type="ChEBI" id="CHEBI:18420"/>
    </cofactor>
</comment>
<comment type="similarity">
    <text evidence="2">Belongs to the glucose-1-phosphate thymidylyltransferase family.</text>
</comment>
<dbReference type="EMBL" id="JACHMP010000001">
    <property type="protein sequence ID" value="MBB5823295.1"/>
    <property type="molecule type" value="Genomic_DNA"/>
</dbReference>
<dbReference type="InterPro" id="IPR005907">
    <property type="entry name" value="G1P_thy_trans_s"/>
</dbReference>
<dbReference type="SUPFAM" id="SSF53448">
    <property type="entry name" value="Nucleotide-diphospho-sugar transferases"/>
    <property type="match status" value="1"/>
</dbReference>
<evidence type="ECO:0000313" key="14">
    <source>
        <dbReference type="EMBL" id="MBB5823295.1"/>
    </source>
</evidence>
<dbReference type="GO" id="GO:0046872">
    <property type="term" value="F:metal ion binding"/>
    <property type="evidence" value="ECO:0007669"/>
    <property type="project" value="UniProtKB-KW"/>
</dbReference>
<keyword evidence="5 14" id="KW-0808">Transferase</keyword>
<dbReference type="AlphaFoldDB" id="A0A7W9IMW2"/>
<evidence type="ECO:0000256" key="11">
    <source>
        <dbReference type="ARBA" id="ARBA00049336"/>
    </source>
</evidence>
<dbReference type="RefSeq" id="WP_184540356.1">
    <property type="nucleotide sequence ID" value="NZ_JACHMP010000001.1"/>
</dbReference>
<evidence type="ECO:0000256" key="7">
    <source>
        <dbReference type="ARBA" id="ARBA00022723"/>
    </source>
</evidence>
<feature type="domain" description="Nucleotidyl transferase" evidence="13">
    <location>
        <begin position="9"/>
        <end position="186"/>
    </location>
</feature>
<keyword evidence="8" id="KW-0460">Magnesium</keyword>
<organism evidence="14 15">
    <name type="scientific">Streptosporangium becharense</name>
    <dbReference type="NCBI Taxonomy" id="1816182"/>
    <lineage>
        <taxon>Bacteria</taxon>
        <taxon>Bacillati</taxon>
        <taxon>Actinomycetota</taxon>
        <taxon>Actinomycetes</taxon>
        <taxon>Streptosporangiales</taxon>
        <taxon>Streptosporangiaceae</taxon>
        <taxon>Streptosporangium</taxon>
    </lineage>
</organism>
<feature type="region of interest" description="Disordered" evidence="12">
    <location>
        <begin position="200"/>
        <end position="220"/>
    </location>
</feature>
<protein>
    <recommendedName>
        <fullName evidence="4">Glucose-1-phosphate thymidylyltransferase</fullName>
        <ecNumber evidence="3">2.7.7.24</ecNumber>
    </recommendedName>
    <alternativeName>
        <fullName evidence="10">dTDP-glucose pyrophosphorylase</fullName>
    </alternativeName>
    <alternativeName>
        <fullName evidence="9">dTDP-glucose synthase</fullName>
    </alternativeName>
</protein>
<evidence type="ECO:0000256" key="10">
    <source>
        <dbReference type="ARBA" id="ARBA00032598"/>
    </source>
</evidence>
<evidence type="ECO:0000256" key="3">
    <source>
        <dbReference type="ARBA" id="ARBA00012461"/>
    </source>
</evidence>
<keyword evidence="6 14" id="KW-0548">Nucleotidyltransferase</keyword>
<evidence type="ECO:0000256" key="5">
    <source>
        <dbReference type="ARBA" id="ARBA00022679"/>
    </source>
</evidence>
<comment type="catalytic activity">
    <reaction evidence="11">
        <text>dTTP + alpha-D-glucose 1-phosphate + H(+) = dTDP-alpha-D-glucose + diphosphate</text>
        <dbReference type="Rhea" id="RHEA:15225"/>
        <dbReference type="ChEBI" id="CHEBI:15378"/>
        <dbReference type="ChEBI" id="CHEBI:33019"/>
        <dbReference type="ChEBI" id="CHEBI:37568"/>
        <dbReference type="ChEBI" id="CHEBI:57477"/>
        <dbReference type="ChEBI" id="CHEBI:58601"/>
        <dbReference type="EC" id="2.7.7.24"/>
    </reaction>
</comment>
<evidence type="ECO:0000256" key="1">
    <source>
        <dbReference type="ARBA" id="ARBA00001946"/>
    </source>
</evidence>
<dbReference type="Pfam" id="PF00483">
    <property type="entry name" value="NTP_transferase"/>
    <property type="match status" value="1"/>
</dbReference>